<accession>A0A915HPQ6</accession>
<proteinExistence type="predicted"/>
<keyword evidence="2" id="KW-1185">Reference proteome</keyword>
<name>A0A915HPQ6_ROMCU</name>
<evidence type="ECO:0000313" key="3">
    <source>
        <dbReference type="WBParaSite" id="nRc.2.0.1.t03337-RA"/>
    </source>
</evidence>
<dbReference type="Proteomes" id="UP000887565">
    <property type="component" value="Unplaced"/>
</dbReference>
<sequence length="101" mass="12124">MCNNRLKRHKSLKRQGLKRHKRFKRHKSLKRLKRHKRLKLHKGLKRQPLDEIGHIHGRGYIHDSEGTLQFFLPALFMVVEEPLKYQYQPAQNILYNSGCSI</sequence>
<feature type="region of interest" description="Disordered" evidence="1">
    <location>
        <begin position="1"/>
        <end position="29"/>
    </location>
</feature>
<organism evidence="2 3">
    <name type="scientific">Romanomermis culicivorax</name>
    <name type="common">Nematode worm</name>
    <dbReference type="NCBI Taxonomy" id="13658"/>
    <lineage>
        <taxon>Eukaryota</taxon>
        <taxon>Metazoa</taxon>
        <taxon>Ecdysozoa</taxon>
        <taxon>Nematoda</taxon>
        <taxon>Enoplea</taxon>
        <taxon>Dorylaimia</taxon>
        <taxon>Mermithida</taxon>
        <taxon>Mermithoidea</taxon>
        <taxon>Mermithidae</taxon>
        <taxon>Romanomermis</taxon>
    </lineage>
</organism>
<reference evidence="3" key="1">
    <citation type="submission" date="2022-11" db="UniProtKB">
        <authorList>
            <consortium name="WormBaseParasite"/>
        </authorList>
    </citation>
    <scope>IDENTIFICATION</scope>
</reference>
<evidence type="ECO:0000256" key="1">
    <source>
        <dbReference type="SAM" id="MobiDB-lite"/>
    </source>
</evidence>
<protein>
    <submittedName>
        <fullName evidence="3">Uncharacterized protein</fullName>
    </submittedName>
</protein>
<dbReference type="AlphaFoldDB" id="A0A915HPQ6"/>
<evidence type="ECO:0000313" key="2">
    <source>
        <dbReference type="Proteomes" id="UP000887565"/>
    </source>
</evidence>
<dbReference type="WBParaSite" id="nRc.2.0.1.t03337-RA">
    <property type="protein sequence ID" value="nRc.2.0.1.t03337-RA"/>
    <property type="gene ID" value="nRc.2.0.1.g03337"/>
</dbReference>